<feature type="chain" id="PRO_5046000857" evidence="1">
    <location>
        <begin position="34"/>
        <end position="86"/>
    </location>
</feature>
<dbReference type="RefSeq" id="WP_319971746.1">
    <property type="nucleotide sequence ID" value="NZ_JAXAVW010000048.1"/>
</dbReference>
<evidence type="ECO:0000256" key="1">
    <source>
        <dbReference type="SAM" id="SignalP"/>
    </source>
</evidence>
<keyword evidence="1" id="KW-0732">Signal</keyword>
<name>A0ABU4TEX6_9PSEU</name>
<comment type="caution">
    <text evidence="2">The sequence shown here is derived from an EMBL/GenBank/DDBJ whole genome shotgun (WGS) entry which is preliminary data.</text>
</comment>
<evidence type="ECO:0000313" key="3">
    <source>
        <dbReference type="Proteomes" id="UP001285521"/>
    </source>
</evidence>
<feature type="signal peptide" evidence="1">
    <location>
        <begin position="1"/>
        <end position="33"/>
    </location>
</feature>
<dbReference type="EMBL" id="JAXAVW010000048">
    <property type="protein sequence ID" value="MDX8036752.1"/>
    <property type="molecule type" value="Genomic_DNA"/>
</dbReference>
<protein>
    <submittedName>
        <fullName evidence="2">Uncharacterized protein</fullName>
    </submittedName>
</protein>
<organism evidence="2 3">
    <name type="scientific">Lentzea miocenica</name>
    <dbReference type="NCBI Taxonomy" id="3095431"/>
    <lineage>
        <taxon>Bacteria</taxon>
        <taxon>Bacillati</taxon>
        <taxon>Actinomycetota</taxon>
        <taxon>Actinomycetes</taxon>
        <taxon>Pseudonocardiales</taxon>
        <taxon>Pseudonocardiaceae</taxon>
        <taxon>Lentzea</taxon>
    </lineage>
</organism>
<accession>A0ABU4TEX6</accession>
<dbReference type="Proteomes" id="UP001285521">
    <property type="component" value="Unassembled WGS sequence"/>
</dbReference>
<proteinExistence type="predicted"/>
<gene>
    <name evidence="2" type="ORF">SK803_41715</name>
</gene>
<evidence type="ECO:0000313" key="2">
    <source>
        <dbReference type="EMBL" id="MDX8036752.1"/>
    </source>
</evidence>
<sequence length="86" mass="8640">MKLMDSVYISARGLLGGAMAVAAVVGGSGVAQAAAPDTIMIAVTDDGGIGVGADEFGKYWFASVPSNALALVSHVLDELTSLELDL</sequence>
<reference evidence="2 3" key="1">
    <citation type="submission" date="2023-11" db="EMBL/GenBank/DDBJ databases">
        <title>Lentzea sokolovensis, sp. nov., Lentzea kristufkii, sp. nov., and Lentzea miocenensis, sp. nov., rare actinobacteria from Sokolov Coal Basin, Miocene lacustrine sediment, Czech Republic.</title>
        <authorList>
            <person name="Lara A."/>
            <person name="Kotroba L."/>
            <person name="Nouioui I."/>
            <person name="Neumann-Schaal M."/>
            <person name="Mast Y."/>
            <person name="Chronakova A."/>
        </authorList>
    </citation>
    <scope>NUCLEOTIDE SEQUENCE [LARGE SCALE GENOMIC DNA]</scope>
    <source>
        <strain evidence="2 3">BCCO 10_0856</strain>
    </source>
</reference>
<reference evidence="2 3" key="2">
    <citation type="submission" date="2023-11" db="EMBL/GenBank/DDBJ databases">
        <authorList>
            <person name="Lara A.C."/>
            <person name="Chronakova A."/>
        </authorList>
    </citation>
    <scope>NUCLEOTIDE SEQUENCE [LARGE SCALE GENOMIC DNA]</scope>
    <source>
        <strain evidence="2 3">BCCO 10_0856</strain>
    </source>
</reference>
<keyword evidence="3" id="KW-1185">Reference proteome</keyword>